<dbReference type="InterPro" id="IPR004700">
    <property type="entry name" value="PTS_IIC_man"/>
</dbReference>
<evidence type="ECO:0000313" key="11">
    <source>
        <dbReference type="EMBL" id="MSC34615.1"/>
    </source>
</evidence>
<evidence type="ECO:0000256" key="1">
    <source>
        <dbReference type="ARBA" id="ARBA00004651"/>
    </source>
</evidence>
<evidence type="ECO:0000256" key="5">
    <source>
        <dbReference type="ARBA" id="ARBA00022683"/>
    </source>
</evidence>
<reference evidence="12 13" key="1">
    <citation type="journal article" date="2019" name="Nat. Med.">
        <title>A library of human gut bacterial isolates paired with longitudinal multiomics data enables mechanistic microbiome research.</title>
        <authorList>
            <person name="Poyet M."/>
            <person name="Groussin M."/>
            <person name="Gibbons S.M."/>
            <person name="Avila-Pacheco J."/>
            <person name="Jiang X."/>
            <person name="Kearney S.M."/>
            <person name="Perrotta A.R."/>
            <person name="Berdy B."/>
            <person name="Zhao S."/>
            <person name="Lieberman T.D."/>
            <person name="Swanson P.K."/>
            <person name="Smith M."/>
            <person name="Roesemann S."/>
            <person name="Alexander J.E."/>
            <person name="Rich S.A."/>
            <person name="Livny J."/>
            <person name="Vlamakis H."/>
            <person name="Clish C."/>
            <person name="Bullock K."/>
            <person name="Deik A."/>
            <person name="Scott J."/>
            <person name="Pierce K.A."/>
            <person name="Xavier R.J."/>
            <person name="Alm E.J."/>
        </authorList>
    </citation>
    <scope>NUCLEOTIDE SEQUENCE [LARGE SCALE GENOMIC DNA]</scope>
    <source>
        <strain evidence="10 12">BIOML-A4</strain>
        <strain evidence="11 13">BIOML-A5</strain>
    </source>
</reference>
<organism evidence="10 12">
    <name type="scientific">Holdemania massiliensis</name>
    <dbReference type="NCBI Taxonomy" id="1468449"/>
    <lineage>
        <taxon>Bacteria</taxon>
        <taxon>Bacillati</taxon>
        <taxon>Bacillota</taxon>
        <taxon>Erysipelotrichia</taxon>
        <taxon>Erysipelotrichales</taxon>
        <taxon>Erysipelotrichaceae</taxon>
        <taxon>Holdemania</taxon>
    </lineage>
</organism>
<dbReference type="AlphaFoldDB" id="A0A6N7SAF6"/>
<feature type="transmembrane region" description="Helical" evidence="9">
    <location>
        <begin position="175"/>
        <end position="199"/>
    </location>
</feature>
<gene>
    <name evidence="11" type="ORF">GKD88_15920</name>
    <name evidence="10" type="ORF">GKE08_16245</name>
</gene>
<dbReference type="GeneID" id="42457760"/>
<keyword evidence="8 9" id="KW-0472">Membrane</keyword>
<comment type="subcellular location">
    <subcellularLocation>
        <location evidence="1">Cell membrane</location>
        <topology evidence="1">Multi-pass membrane protein</topology>
    </subcellularLocation>
</comment>
<keyword evidence="2" id="KW-0813">Transport</keyword>
<evidence type="ECO:0000256" key="2">
    <source>
        <dbReference type="ARBA" id="ARBA00022448"/>
    </source>
</evidence>
<dbReference type="RefSeq" id="WP_020225982.1">
    <property type="nucleotide sequence ID" value="NZ_AP031450.1"/>
</dbReference>
<protein>
    <recommendedName>
        <fullName evidence="14">PTS sugar transporter subunit IIC</fullName>
    </recommendedName>
</protein>
<feature type="transmembrane region" description="Helical" evidence="9">
    <location>
        <begin position="211"/>
        <end position="241"/>
    </location>
</feature>
<dbReference type="OrthoDB" id="9815089at2"/>
<sequence length="253" mass="27784">MTVFQALLLAVASSIYGLPFWRGGFIDQFTGKPLIVALIIGIVMGNIKQAMIIGSVLQAMYIGVIAVGGIQSMPSITRCIWFALPLAIISGADAEFAVTLCVPFSMLETFITQFLRTLNTYFLHSADRKIDEGKFDKAYITYYYGLILSTAVNFIIIFGMNVLGSTVILQYAELIPAWLLGSMKIFTKMGAVLGFGMLLTGLIKKNIQFLYFVFGFVLFKVMGLDTITVTIIAGVLAYLLFICTGTKKEAEHV</sequence>
<keyword evidence="7 9" id="KW-1133">Transmembrane helix</keyword>
<evidence type="ECO:0000313" key="12">
    <source>
        <dbReference type="Proteomes" id="UP000433575"/>
    </source>
</evidence>
<accession>A0A6N7SAF6</accession>
<feature type="transmembrane region" description="Helical" evidence="9">
    <location>
        <begin position="33"/>
        <end position="53"/>
    </location>
</feature>
<evidence type="ECO:0000256" key="3">
    <source>
        <dbReference type="ARBA" id="ARBA00022475"/>
    </source>
</evidence>
<evidence type="ECO:0000256" key="7">
    <source>
        <dbReference type="ARBA" id="ARBA00022989"/>
    </source>
</evidence>
<dbReference type="GO" id="GO:0005886">
    <property type="term" value="C:plasma membrane"/>
    <property type="evidence" value="ECO:0007669"/>
    <property type="project" value="UniProtKB-SubCell"/>
</dbReference>
<feature type="transmembrane region" description="Helical" evidence="9">
    <location>
        <begin position="60"/>
        <end position="84"/>
    </location>
</feature>
<evidence type="ECO:0000256" key="9">
    <source>
        <dbReference type="SAM" id="Phobius"/>
    </source>
</evidence>
<dbReference type="Proteomes" id="UP000480929">
    <property type="component" value="Unassembled WGS sequence"/>
</dbReference>
<comment type="caution">
    <text evidence="10">The sequence shown here is derived from an EMBL/GenBank/DDBJ whole genome shotgun (WGS) entry which is preliminary data.</text>
</comment>
<evidence type="ECO:0000256" key="8">
    <source>
        <dbReference type="ARBA" id="ARBA00023136"/>
    </source>
</evidence>
<keyword evidence="5" id="KW-0598">Phosphotransferase system</keyword>
<keyword evidence="6 9" id="KW-0812">Transmembrane</keyword>
<keyword evidence="4" id="KW-0762">Sugar transport</keyword>
<proteinExistence type="predicted"/>
<evidence type="ECO:0000313" key="13">
    <source>
        <dbReference type="Proteomes" id="UP000480929"/>
    </source>
</evidence>
<keyword evidence="13" id="KW-1185">Reference proteome</keyword>
<feature type="transmembrane region" description="Helical" evidence="9">
    <location>
        <begin position="96"/>
        <end position="118"/>
    </location>
</feature>
<keyword evidence="3" id="KW-1003">Cell membrane</keyword>
<evidence type="ECO:0008006" key="14">
    <source>
        <dbReference type="Google" id="ProtNLM"/>
    </source>
</evidence>
<evidence type="ECO:0000313" key="10">
    <source>
        <dbReference type="EMBL" id="MSA90884.1"/>
    </source>
</evidence>
<dbReference type="GO" id="GO:0009401">
    <property type="term" value="P:phosphoenolpyruvate-dependent sugar phosphotransferase system"/>
    <property type="evidence" value="ECO:0007669"/>
    <property type="project" value="UniProtKB-KW"/>
</dbReference>
<dbReference type="Proteomes" id="UP000433575">
    <property type="component" value="Unassembled WGS sequence"/>
</dbReference>
<feature type="transmembrane region" description="Helical" evidence="9">
    <location>
        <begin position="139"/>
        <end position="163"/>
    </location>
</feature>
<evidence type="ECO:0000256" key="4">
    <source>
        <dbReference type="ARBA" id="ARBA00022597"/>
    </source>
</evidence>
<dbReference type="Pfam" id="PF03609">
    <property type="entry name" value="EII-Sor"/>
    <property type="match status" value="1"/>
</dbReference>
<name>A0A6N7SAF6_9FIRM</name>
<dbReference type="EMBL" id="WKPJ01000037">
    <property type="protein sequence ID" value="MSA90884.1"/>
    <property type="molecule type" value="Genomic_DNA"/>
</dbReference>
<evidence type="ECO:0000256" key="6">
    <source>
        <dbReference type="ARBA" id="ARBA00022692"/>
    </source>
</evidence>
<dbReference type="EMBL" id="WKPI01000039">
    <property type="protein sequence ID" value="MSC34615.1"/>
    <property type="molecule type" value="Genomic_DNA"/>
</dbReference>
<dbReference type="PROSITE" id="PS51106">
    <property type="entry name" value="PTS_EIIC_TYPE_4"/>
    <property type="match status" value="1"/>
</dbReference>